<dbReference type="Proteomes" id="UP000224080">
    <property type="component" value="Unassembled WGS sequence"/>
</dbReference>
<protein>
    <recommendedName>
        <fullName evidence="2">Autophagy-related protein 101</fullName>
    </recommendedName>
</protein>
<accession>A0A2B7XIR3</accession>
<keyword evidence="5" id="KW-1185">Reference proteome</keyword>
<dbReference type="PANTHER" id="PTHR13292">
    <property type="entry name" value="AUTOPHAGY-RELATED PROTEIN 101"/>
    <property type="match status" value="1"/>
</dbReference>
<proteinExistence type="inferred from homology"/>
<comment type="similarity">
    <text evidence="1">Belongs to the ATG101 family.</text>
</comment>
<gene>
    <name evidence="4" type="ORF">GX51_01101</name>
</gene>
<dbReference type="GO" id="GO:0019901">
    <property type="term" value="F:protein kinase binding"/>
    <property type="evidence" value="ECO:0007669"/>
    <property type="project" value="TreeGrafter"/>
</dbReference>
<dbReference type="AlphaFoldDB" id="A0A2B7XIR3"/>
<dbReference type="OrthoDB" id="10259639at2759"/>
<organism evidence="4 5">
    <name type="scientific">Blastomyces parvus</name>
    <dbReference type="NCBI Taxonomy" id="2060905"/>
    <lineage>
        <taxon>Eukaryota</taxon>
        <taxon>Fungi</taxon>
        <taxon>Dikarya</taxon>
        <taxon>Ascomycota</taxon>
        <taxon>Pezizomycotina</taxon>
        <taxon>Eurotiomycetes</taxon>
        <taxon>Eurotiomycetidae</taxon>
        <taxon>Onygenales</taxon>
        <taxon>Ajellomycetaceae</taxon>
        <taxon>Blastomyces</taxon>
    </lineage>
</organism>
<dbReference type="InterPro" id="IPR012445">
    <property type="entry name" value="ATG101"/>
</dbReference>
<sequence length="199" mass="22327">MDPRKPPEYILEVFADPTSVKDIVKGILHTIFFHRYFPCIRPTSFDVLNLTLPAISDVELETLIDARVNSLIRQHLSSSANSPNGGVRGRIAVQFFEKRRRKARGGGGGGGGGMNEEEVCWEIWTVDVTIATPRTESDRTKVRKAMEKMLQKAAFKIVAIVNKDKDHIPPITTSDSNPFPYQIVLNPKLDSWGNKFGLY</sequence>
<reference evidence="4 5" key="1">
    <citation type="submission" date="2017-10" db="EMBL/GenBank/DDBJ databases">
        <title>Comparative genomics in systemic dimorphic fungi from Ajellomycetaceae.</title>
        <authorList>
            <person name="Munoz J.F."/>
            <person name="Mcewen J.G."/>
            <person name="Clay O.K."/>
            <person name="Cuomo C.A."/>
        </authorList>
    </citation>
    <scope>NUCLEOTIDE SEQUENCE [LARGE SCALE GENOMIC DNA]</scope>
    <source>
        <strain evidence="4 5">UAMH130</strain>
    </source>
</reference>
<name>A0A2B7XIR3_9EURO</name>
<dbReference type="PANTHER" id="PTHR13292:SF0">
    <property type="entry name" value="AUTOPHAGY-RELATED PROTEIN 101"/>
    <property type="match status" value="1"/>
</dbReference>
<keyword evidence="3" id="KW-0072">Autophagy</keyword>
<dbReference type="EMBL" id="PDNC01000008">
    <property type="protein sequence ID" value="PGH08582.1"/>
    <property type="molecule type" value="Genomic_DNA"/>
</dbReference>
<dbReference type="GO" id="GO:0000407">
    <property type="term" value="C:phagophore assembly site"/>
    <property type="evidence" value="ECO:0007669"/>
    <property type="project" value="TreeGrafter"/>
</dbReference>
<dbReference type="GO" id="GO:0000045">
    <property type="term" value="P:autophagosome assembly"/>
    <property type="evidence" value="ECO:0007669"/>
    <property type="project" value="TreeGrafter"/>
</dbReference>
<evidence type="ECO:0000256" key="2">
    <source>
        <dbReference type="ARBA" id="ARBA00018874"/>
    </source>
</evidence>
<evidence type="ECO:0000313" key="5">
    <source>
        <dbReference type="Proteomes" id="UP000224080"/>
    </source>
</evidence>
<dbReference type="STRING" id="2060905.A0A2B7XIR3"/>
<dbReference type="Pfam" id="PF07855">
    <property type="entry name" value="ATG101"/>
    <property type="match status" value="1"/>
</dbReference>
<evidence type="ECO:0000256" key="3">
    <source>
        <dbReference type="ARBA" id="ARBA00023006"/>
    </source>
</evidence>
<dbReference type="GO" id="GO:1990316">
    <property type="term" value="C:Atg1/ULK1 kinase complex"/>
    <property type="evidence" value="ECO:0007669"/>
    <property type="project" value="TreeGrafter"/>
</dbReference>
<evidence type="ECO:0000256" key="1">
    <source>
        <dbReference type="ARBA" id="ARBA00007130"/>
    </source>
</evidence>
<evidence type="ECO:0000313" key="4">
    <source>
        <dbReference type="EMBL" id="PGH08582.1"/>
    </source>
</evidence>
<comment type="caution">
    <text evidence="4">The sequence shown here is derived from an EMBL/GenBank/DDBJ whole genome shotgun (WGS) entry which is preliminary data.</text>
</comment>